<feature type="region of interest" description="Disordered" evidence="5">
    <location>
        <begin position="313"/>
        <end position="335"/>
    </location>
</feature>
<dbReference type="OrthoDB" id="442460at2759"/>
<dbReference type="PROSITE" id="PS50600">
    <property type="entry name" value="ULP_PROTEASE"/>
    <property type="match status" value="1"/>
</dbReference>
<dbReference type="GO" id="GO:0019783">
    <property type="term" value="F:ubiquitin-like protein peptidase activity"/>
    <property type="evidence" value="ECO:0007669"/>
    <property type="project" value="UniProtKB-ARBA"/>
</dbReference>
<keyword evidence="8" id="KW-1185">Reference proteome</keyword>
<evidence type="ECO:0000256" key="4">
    <source>
        <dbReference type="ARBA" id="ARBA00022807"/>
    </source>
</evidence>
<proteinExistence type="inferred from homology"/>
<evidence type="ECO:0000313" key="7">
    <source>
        <dbReference type="EMBL" id="GJF00744.1"/>
    </source>
</evidence>
<evidence type="ECO:0000256" key="3">
    <source>
        <dbReference type="ARBA" id="ARBA00022801"/>
    </source>
</evidence>
<comment type="caution">
    <text evidence="7">The sequence shown here is derived from an EMBL/GenBank/DDBJ whole genome shotgun (WGS) entry which is preliminary data.</text>
</comment>
<accession>A0A9P3GRZ3</accession>
<dbReference type="Gene3D" id="3.40.395.10">
    <property type="entry name" value="Adenoviral Proteinase, Chain A"/>
    <property type="match status" value="1"/>
</dbReference>
<keyword evidence="3" id="KW-0378">Hydrolase</keyword>
<reference evidence="7 8" key="1">
    <citation type="submission" date="2021-08" db="EMBL/GenBank/DDBJ databases">
        <title>Draft Genome Sequence of Phanerochaete sordida strain YK-624.</title>
        <authorList>
            <person name="Mori T."/>
            <person name="Dohra H."/>
            <person name="Suzuki T."/>
            <person name="Kawagishi H."/>
            <person name="Hirai H."/>
        </authorList>
    </citation>
    <scope>NUCLEOTIDE SEQUENCE [LARGE SCALE GENOMIC DNA]</scope>
    <source>
        <strain evidence="7 8">YK-624</strain>
    </source>
</reference>
<evidence type="ECO:0000259" key="6">
    <source>
        <dbReference type="PROSITE" id="PS50600"/>
    </source>
</evidence>
<feature type="compositionally biased region" description="Low complexity" evidence="5">
    <location>
        <begin position="145"/>
        <end position="156"/>
    </location>
</feature>
<dbReference type="GO" id="GO:0016926">
    <property type="term" value="P:protein desumoylation"/>
    <property type="evidence" value="ECO:0007669"/>
    <property type="project" value="UniProtKB-ARBA"/>
</dbReference>
<dbReference type="SUPFAM" id="SSF54001">
    <property type="entry name" value="Cysteine proteinases"/>
    <property type="match status" value="1"/>
</dbReference>
<dbReference type="EMBL" id="BPQB01000194">
    <property type="protein sequence ID" value="GJF00744.1"/>
    <property type="molecule type" value="Genomic_DNA"/>
</dbReference>
<dbReference type="PANTHER" id="PTHR46915:SF2">
    <property type="entry name" value="UBIQUITIN-LIKE PROTEASE 4"/>
    <property type="match status" value="1"/>
</dbReference>
<organism evidence="7 8">
    <name type="scientific">Phanerochaete sordida</name>
    <dbReference type="NCBI Taxonomy" id="48140"/>
    <lineage>
        <taxon>Eukaryota</taxon>
        <taxon>Fungi</taxon>
        <taxon>Dikarya</taxon>
        <taxon>Basidiomycota</taxon>
        <taxon>Agaricomycotina</taxon>
        <taxon>Agaricomycetes</taxon>
        <taxon>Polyporales</taxon>
        <taxon>Phanerochaetaceae</taxon>
        <taxon>Phanerochaete</taxon>
    </lineage>
</organism>
<evidence type="ECO:0000313" key="8">
    <source>
        <dbReference type="Proteomes" id="UP000703269"/>
    </source>
</evidence>
<evidence type="ECO:0000256" key="2">
    <source>
        <dbReference type="ARBA" id="ARBA00022670"/>
    </source>
</evidence>
<dbReference type="AlphaFoldDB" id="A0A9P3GRZ3"/>
<protein>
    <submittedName>
        <fullName evidence="7">Cysteine proteinase</fullName>
    </submittedName>
</protein>
<feature type="region of interest" description="Disordered" evidence="5">
    <location>
        <begin position="107"/>
        <end position="156"/>
    </location>
</feature>
<dbReference type="GO" id="GO:0006508">
    <property type="term" value="P:proteolysis"/>
    <property type="evidence" value="ECO:0007669"/>
    <property type="project" value="UniProtKB-KW"/>
</dbReference>
<dbReference type="Pfam" id="PF02902">
    <property type="entry name" value="Peptidase_C48"/>
    <property type="match status" value="2"/>
</dbReference>
<sequence length="667" mass="74539">MMFERYSLSVALRSRCGLAWHCALAYLFRSQTSYRNLRSPSAVANLSTMAAGSWNKPSQLSNLRQYTAAERRALGLPEPISYAQPSPVPYGPRTQAAQRLIDRLRKIKTEKSNTDSDARSCSSPERDDAGGNVPCPAPSSKHRVQPVQSSASAPSSSAEVVALEPLSSSPDTSAVLSVTSTETAAVHPIIDEPAWPEPTQPSSAPGIHAEDLISIERLDYPVAGAVAPEVNVAQDAPNISVTRHCTHENVIEKRADDSDVEMAESHPDAKPLEAFAREADVNLTEVGPSKLPSSTTSGEDAIPIGDAKKIGKADRVRKASKGTTAPRKSDRIQGLDPEFGNPKLCDVHFPTIRNALTIQQSDRARLLPRVWLNDTIMEFALRTWYHELPTPIQEQTLLLNTFFFSFLCEAPWDEAFDKARRQFPRRMNIFEMKYIVVPVHVKEENHWYMVIVTDPARLIYPADDRDPEGVVRTWPVYCGRRGFSRAGLAPMGWAFELKHGLNVLVRCPTIWVMDSRYPSPQARGLQQTLKQQHTKEGKQFAKEMELHLGPDHDDGLPRRLIGRGQDPSLLISRFLYAEAARQGYKMFSPYTAFELQVPRQENDYDCGVYAIQFATQFMRNPQEAMNLPLCSDLRTFDWACGDISATRKAWLRRVDSFVRSNATAHKA</sequence>
<dbReference type="Proteomes" id="UP000703269">
    <property type="component" value="Unassembled WGS sequence"/>
</dbReference>
<feature type="domain" description="Ubiquitin-like protease family profile" evidence="6">
    <location>
        <begin position="356"/>
        <end position="617"/>
    </location>
</feature>
<name>A0A9P3GRZ3_9APHY</name>
<evidence type="ECO:0000256" key="1">
    <source>
        <dbReference type="ARBA" id="ARBA00005234"/>
    </source>
</evidence>
<dbReference type="InterPro" id="IPR038765">
    <property type="entry name" value="Papain-like_cys_pep_sf"/>
</dbReference>
<dbReference type="PANTHER" id="PTHR46915">
    <property type="entry name" value="UBIQUITIN-LIKE PROTEASE 4-RELATED"/>
    <property type="match status" value="1"/>
</dbReference>
<comment type="similarity">
    <text evidence="1">Belongs to the peptidase C48 family.</text>
</comment>
<keyword evidence="4" id="KW-0788">Thiol protease</keyword>
<dbReference type="InterPro" id="IPR003653">
    <property type="entry name" value="Peptidase_C48_C"/>
</dbReference>
<keyword evidence="2" id="KW-0645">Protease</keyword>
<dbReference type="GO" id="GO:0008234">
    <property type="term" value="F:cysteine-type peptidase activity"/>
    <property type="evidence" value="ECO:0007669"/>
    <property type="project" value="UniProtKB-KW"/>
</dbReference>
<gene>
    <name evidence="7" type="ORF">PsYK624_170440</name>
</gene>
<evidence type="ECO:0000256" key="5">
    <source>
        <dbReference type="SAM" id="MobiDB-lite"/>
    </source>
</evidence>
<feature type="compositionally biased region" description="Basic and acidic residues" evidence="5">
    <location>
        <begin position="107"/>
        <end position="129"/>
    </location>
</feature>